<dbReference type="InterPro" id="IPR020937">
    <property type="entry name" value="SecA_CS"/>
</dbReference>
<dbReference type="Pfam" id="PF07516">
    <property type="entry name" value="SecA_SW"/>
    <property type="match status" value="1"/>
</dbReference>
<dbReference type="FunFam" id="3.40.50.300:FF:000246">
    <property type="entry name" value="Preprotein translocase subunit SecA"/>
    <property type="match status" value="1"/>
</dbReference>
<feature type="coiled-coil region" evidence="15">
    <location>
        <begin position="42"/>
        <end position="80"/>
    </location>
</feature>
<dbReference type="HAMAP" id="MF_01382">
    <property type="entry name" value="SecA"/>
    <property type="match status" value="1"/>
</dbReference>
<dbReference type="PROSITE" id="PS51196">
    <property type="entry name" value="SECA_MOTOR_DEAD"/>
    <property type="match status" value="1"/>
</dbReference>
<evidence type="ECO:0000256" key="14">
    <source>
        <dbReference type="RuleBase" id="RU003874"/>
    </source>
</evidence>
<dbReference type="PROSITE" id="PS51194">
    <property type="entry name" value="HELICASE_CTER"/>
    <property type="match status" value="1"/>
</dbReference>
<dbReference type="PROSITE" id="PS01312">
    <property type="entry name" value="SECA"/>
    <property type="match status" value="1"/>
</dbReference>
<evidence type="ECO:0000256" key="12">
    <source>
        <dbReference type="ARBA" id="ARBA00023136"/>
    </source>
</evidence>
<evidence type="ECO:0000256" key="15">
    <source>
        <dbReference type="SAM" id="Coils"/>
    </source>
</evidence>
<dbReference type="AlphaFoldDB" id="A0A167EPZ9"/>
<dbReference type="GO" id="GO:0017038">
    <property type="term" value="P:protein import"/>
    <property type="evidence" value="ECO:0007669"/>
    <property type="project" value="InterPro"/>
</dbReference>
<dbReference type="NCBIfam" id="TIGR00963">
    <property type="entry name" value="secA"/>
    <property type="match status" value="1"/>
</dbReference>
<dbReference type="STRING" id="1763537.ULVI_14895"/>
<dbReference type="GO" id="GO:0031522">
    <property type="term" value="C:cell envelope Sec protein transport complex"/>
    <property type="evidence" value="ECO:0007669"/>
    <property type="project" value="TreeGrafter"/>
</dbReference>
<evidence type="ECO:0000256" key="1">
    <source>
        <dbReference type="ARBA" id="ARBA00004496"/>
    </source>
</evidence>
<keyword evidence="11 13" id="KW-0811">Translocation</keyword>
<dbReference type="SMART" id="SM00957">
    <property type="entry name" value="SecA_DEAD"/>
    <property type="match status" value="1"/>
</dbReference>
<evidence type="ECO:0000259" key="18">
    <source>
        <dbReference type="PROSITE" id="PS51194"/>
    </source>
</evidence>
<keyword evidence="3 13" id="KW-0813">Transport</keyword>
<keyword evidence="12 13" id="KW-0472">Membrane</keyword>
<feature type="compositionally biased region" description="Polar residues" evidence="16">
    <location>
        <begin position="1059"/>
        <end position="1070"/>
    </location>
</feature>
<evidence type="ECO:0000256" key="13">
    <source>
        <dbReference type="HAMAP-Rule" id="MF_01382"/>
    </source>
</evidence>
<dbReference type="SUPFAM" id="SSF81767">
    <property type="entry name" value="Pre-protein crosslinking domain of SecA"/>
    <property type="match status" value="1"/>
</dbReference>
<dbReference type="PANTHER" id="PTHR30612:SF0">
    <property type="entry name" value="CHLOROPLAST PROTEIN-TRANSPORTING ATPASE"/>
    <property type="match status" value="1"/>
</dbReference>
<evidence type="ECO:0000256" key="2">
    <source>
        <dbReference type="ARBA" id="ARBA00007650"/>
    </source>
</evidence>
<dbReference type="InterPro" id="IPR011130">
    <property type="entry name" value="SecA_preprotein_X-link_dom"/>
</dbReference>
<dbReference type="PROSITE" id="PS51192">
    <property type="entry name" value="HELICASE_ATP_BIND_1"/>
    <property type="match status" value="1"/>
</dbReference>
<feature type="region of interest" description="Disordered" evidence="16">
    <location>
        <begin position="1040"/>
        <end position="1070"/>
    </location>
</feature>
<sequence>MGFLDSVLKVFVGDKSKKDISDIQPFVDKIKKHEAAMEQLSLDGLRGKSDEFRAQIKEDQKEIQTQIDALEKEAEAMEDIDKKEDIYNEIDTLKETRYDIEKLTLDTILPEAFAVVKETAKRFKNNKTLTVTATPFDRELSGEKEYVTLEGDQAIWKNSWDAAGKEVTWDMVHYDVQLIGGVALHQGKAAEMHTGEGKTLVATLPVYLNALAGNGVHLVTVNDYLAKRDSAWMAPIFEFHGMTVDCIDYHRPNSPERRKAYNSDITYGTNNEFGFDYLRDNMAHAPQDLVQRPHHYAIVDEVDSVLIDDARTPLIISGQVPEGDRHEFNELKPKIQDIVEVQRKYLTGVLADAKKLIAEGDVKEGGFQLLRVYRGLPKNKALIKFLSEEGVKQILQKTENTYMADNNREMPKVDAELYFVIDEKNNQIELTDKGVNFLSGEDDPDFFVMPEIGLEIAKIEAKELPSEEEAELKEELFRDFGIKSERIHTMNQLLKAFTLFVKDTQYVVMENKVMIVDEQTGRIMDGRRYSDGLHQAIEAKENVKIEAMTQTFATVTLQNYFRMYRKLAGMTGTAVTEAGELWEIYKLDVVEIPTNRPIARFDREDKIYKTKREKYNAVIDEVTDLSRAGRPVLIGTTSVEISEILSRTLSMRNVPHNVLNAKLHKREADIVAEAGNAGVVTIATNMAGRGTDIKLSDEVKKAGGLAIIGTERHDSRRVDRQLRGRSGRQGDPGSSQFYVSLEDNLMRLFGSERIAKMMDRMGLKEGEVIQHSMISKSIERAQKKVEENNFGVRKRLLEYDDVMNAQREVVYKRRHHALFGERLRVDIANMIYDTSEVIAESNKLAQDYKNFEFELIRYFSMSSPISSEEFEKMDTQKIAGVVYKAAYQHYQDKMTRNAEMAFPVIENVYETQKEKYKRILVPFTDGVKTLNVATDLEKAYETKGKQLIQDFEKNITLAIIDDAWKTHLRKMDELKQSVQLAVHEQKDPLLIYKFEAFELFKAMIEKVNKDVISFLFKGELPQENQQQIQEAREVRNKEKLNEQKEEIPNMDERAAQSRAAGNTQSQRQQVTETIVREQPKIGRNDRVTIKNVMSGESKEVKYKQAIPLLQKGEWVLVNE</sequence>
<dbReference type="GO" id="GO:0005524">
    <property type="term" value="F:ATP binding"/>
    <property type="evidence" value="ECO:0007669"/>
    <property type="project" value="UniProtKB-UniRule"/>
</dbReference>
<dbReference type="GO" id="GO:0043952">
    <property type="term" value="P:protein transport by the Sec complex"/>
    <property type="evidence" value="ECO:0007669"/>
    <property type="project" value="TreeGrafter"/>
</dbReference>
<dbReference type="Gene3D" id="1.10.3060.10">
    <property type="entry name" value="Helical scaffold and wing domains of SecA"/>
    <property type="match status" value="1"/>
</dbReference>
<dbReference type="OrthoDB" id="9805579at2"/>
<keyword evidence="6" id="KW-0997">Cell inner membrane</keyword>
<dbReference type="EC" id="7.4.2.8" evidence="13"/>
<dbReference type="InterPro" id="IPR014001">
    <property type="entry name" value="Helicase_ATP-bd"/>
</dbReference>
<dbReference type="GO" id="GO:0065002">
    <property type="term" value="P:intracellular protein transmembrane transport"/>
    <property type="evidence" value="ECO:0007669"/>
    <property type="project" value="UniProtKB-UniRule"/>
</dbReference>
<dbReference type="RefSeq" id="WP_068593599.1">
    <property type="nucleotide sequence ID" value="NZ_LRXL01000053.1"/>
</dbReference>
<comment type="catalytic activity">
    <reaction evidence="13">
        <text>ATP + H2O + cellular proteinSide 1 = ADP + phosphate + cellular proteinSide 2.</text>
        <dbReference type="EC" id="7.4.2.8"/>
    </reaction>
</comment>
<dbReference type="InterPro" id="IPR036266">
    <property type="entry name" value="SecA_Wing/Scaffold_sf"/>
</dbReference>
<dbReference type="CDD" id="cd17928">
    <property type="entry name" value="DEXDc_SecA"/>
    <property type="match status" value="1"/>
</dbReference>
<dbReference type="FunFam" id="3.40.50.300:FF:000694">
    <property type="entry name" value="Preprotein translocase subunit SecA"/>
    <property type="match status" value="1"/>
</dbReference>
<feature type="region of interest" description="Disordered" evidence="16">
    <location>
        <begin position="716"/>
        <end position="735"/>
    </location>
</feature>
<evidence type="ECO:0000256" key="10">
    <source>
        <dbReference type="ARBA" id="ARBA00022967"/>
    </source>
</evidence>
<keyword evidence="4 13" id="KW-1003">Cell membrane</keyword>
<evidence type="ECO:0000256" key="3">
    <source>
        <dbReference type="ARBA" id="ARBA00022448"/>
    </source>
</evidence>
<dbReference type="CDD" id="cd18803">
    <property type="entry name" value="SF2_C_secA"/>
    <property type="match status" value="1"/>
</dbReference>
<evidence type="ECO:0000313" key="20">
    <source>
        <dbReference type="EMBL" id="OAB75760.1"/>
    </source>
</evidence>
<protein>
    <recommendedName>
        <fullName evidence="13 14">Protein translocase subunit SecA</fullName>
        <ecNumber evidence="13">7.4.2.8</ecNumber>
    </recommendedName>
</protein>
<dbReference type="SUPFAM" id="SSF81886">
    <property type="entry name" value="Helical scaffold and wing domains of SecA"/>
    <property type="match status" value="1"/>
</dbReference>
<gene>
    <name evidence="13 20" type="primary">secA</name>
    <name evidence="20" type="ORF">ULVI_14895</name>
</gene>
<dbReference type="EMBL" id="LRXL01000053">
    <property type="protein sequence ID" value="OAB75760.1"/>
    <property type="molecule type" value="Genomic_DNA"/>
</dbReference>
<keyword evidence="7 13" id="KW-0547">Nucleotide-binding</keyword>
<dbReference type="Gene3D" id="3.40.50.300">
    <property type="entry name" value="P-loop containing nucleotide triphosphate hydrolases"/>
    <property type="match status" value="2"/>
</dbReference>
<dbReference type="Gene3D" id="3.90.1440.10">
    <property type="entry name" value="SecA, preprotein cross-linking domain"/>
    <property type="match status" value="1"/>
</dbReference>
<dbReference type="InterPro" id="IPR014018">
    <property type="entry name" value="SecA_motor_DEAD"/>
</dbReference>
<name>A0A167EPZ9_9FLAO</name>
<dbReference type="SMART" id="SM00958">
    <property type="entry name" value="SecA_PP_bind"/>
    <property type="match status" value="1"/>
</dbReference>
<comment type="similarity">
    <text evidence="2 13 14">Belongs to the SecA family.</text>
</comment>
<evidence type="ECO:0000256" key="9">
    <source>
        <dbReference type="ARBA" id="ARBA00022927"/>
    </source>
</evidence>
<feature type="binding site" evidence="13">
    <location>
        <begin position="195"/>
        <end position="199"/>
    </location>
    <ligand>
        <name>ATP</name>
        <dbReference type="ChEBI" id="CHEBI:30616"/>
    </ligand>
</feature>
<evidence type="ECO:0000256" key="4">
    <source>
        <dbReference type="ARBA" id="ARBA00022475"/>
    </source>
</evidence>
<evidence type="ECO:0000256" key="6">
    <source>
        <dbReference type="ARBA" id="ARBA00022519"/>
    </source>
</evidence>
<feature type="domain" description="SecA family profile" evidence="19">
    <location>
        <begin position="5"/>
        <end position="770"/>
    </location>
</feature>
<dbReference type="Pfam" id="PF01043">
    <property type="entry name" value="SecA_PP_bind"/>
    <property type="match status" value="1"/>
</dbReference>
<dbReference type="GO" id="GO:0008564">
    <property type="term" value="F:protein-exporting ATPase activity"/>
    <property type="evidence" value="ECO:0007669"/>
    <property type="project" value="UniProtKB-EC"/>
</dbReference>
<keyword evidence="10 13" id="KW-1278">Translocase</keyword>
<keyword evidence="15" id="KW-0175">Coiled coil</keyword>
<dbReference type="Pfam" id="PF07517">
    <property type="entry name" value="SecA_DEAD"/>
    <property type="match status" value="1"/>
</dbReference>
<evidence type="ECO:0000259" key="17">
    <source>
        <dbReference type="PROSITE" id="PS51192"/>
    </source>
</evidence>
<dbReference type="InterPro" id="IPR011116">
    <property type="entry name" value="SecA_Wing/Scaffold"/>
</dbReference>
<comment type="subcellular location">
    <subcellularLocation>
        <location evidence="13">Cell membrane</location>
        <topology evidence="13">Peripheral membrane protein</topology>
        <orientation evidence="13">Cytoplasmic side</orientation>
    </subcellularLocation>
    <subcellularLocation>
        <location evidence="1 13">Cytoplasm</location>
    </subcellularLocation>
    <text evidence="13">Distribution is 50-50.</text>
</comment>
<comment type="caution">
    <text evidence="20">The sequence shown here is derived from an EMBL/GenBank/DDBJ whole genome shotgun (WGS) entry which is preliminary data.</text>
</comment>
<keyword evidence="5 13" id="KW-0963">Cytoplasm</keyword>
<feature type="binding site" evidence="13">
    <location>
        <position position="177"/>
    </location>
    <ligand>
        <name>ATP</name>
        <dbReference type="ChEBI" id="CHEBI:30616"/>
    </ligand>
</feature>
<feature type="domain" description="Helicase C-terminal" evidence="18">
    <location>
        <begin position="602"/>
        <end position="786"/>
    </location>
</feature>
<dbReference type="GO" id="GO:0006605">
    <property type="term" value="P:protein targeting"/>
    <property type="evidence" value="ECO:0007669"/>
    <property type="project" value="UniProtKB-UniRule"/>
</dbReference>
<comment type="function">
    <text evidence="13">Part of the Sec protein translocase complex. Interacts with the SecYEG preprotein conducting channel. Has a central role in coupling the hydrolysis of ATP to the transfer of proteins into and across the cell membrane, serving as an ATP-driven molecular motor driving the stepwise translocation of polypeptide chains across the membrane.</text>
</comment>
<evidence type="ECO:0000256" key="11">
    <source>
        <dbReference type="ARBA" id="ARBA00023010"/>
    </source>
</evidence>
<dbReference type="GO" id="GO:0005829">
    <property type="term" value="C:cytosol"/>
    <property type="evidence" value="ECO:0007669"/>
    <property type="project" value="TreeGrafter"/>
</dbReference>
<keyword evidence="9 13" id="KW-0653">Protein transport</keyword>
<feature type="binding site" evidence="13">
    <location>
        <position position="692"/>
    </location>
    <ligand>
        <name>ATP</name>
        <dbReference type="ChEBI" id="CHEBI:30616"/>
    </ligand>
</feature>
<feature type="domain" description="Helicase ATP-binding" evidence="17">
    <location>
        <begin position="179"/>
        <end position="338"/>
    </location>
</feature>
<evidence type="ECO:0000313" key="21">
    <source>
        <dbReference type="Proteomes" id="UP000077013"/>
    </source>
</evidence>
<dbReference type="PRINTS" id="PR00906">
    <property type="entry name" value="SECA"/>
</dbReference>
<evidence type="ECO:0000256" key="7">
    <source>
        <dbReference type="ARBA" id="ARBA00022741"/>
    </source>
</evidence>
<organism evidence="20 21">
    <name type="scientific">Cochleicola gelatinilyticus</name>
    <dbReference type="NCBI Taxonomy" id="1763537"/>
    <lineage>
        <taxon>Bacteria</taxon>
        <taxon>Pseudomonadati</taxon>
        <taxon>Bacteroidota</taxon>
        <taxon>Flavobacteriia</taxon>
        <taxon>Flavobacteriales</taxon>
        <taxon>Flavobacteriaceae</taxon>
        <taxon>Cochleicola</taxon>
    </lineage>
</organism>
<evidence type="ECO:0000256" key="5">
    <source>
        <dbReference type="ARBA" id="ARBA00022490"/>
    </source>
</evidence>
<dbReference type="InterPro" id="IPR044722">
    <property type="entry name" value="SecA_SF2_C"/>
</dbReference>
<dbReference type="Proteomes" id="UP000077013">
    <property type="component" value="Unassembled WGS sequence"/>
</dbReference>
<dbReference type="InterPro" id="IPR001650">
    <property type="entry name" value="Helicase_C-like"/>
</dbReference>
<dbReference type="InterPro" id="IPR011115">
    <property type="entry name" value="SecA_DEAD"/>
</dbReference>
<dbReference type="InterPro" id="IPR027417">
    <property type="entry name" value="P-loop_NTPase"/>
</dbReference>
<dbReference type="InterPro" id="IPR000185">
    <property type="entry name" value="SecA"/>
</dbReference>
<keyword evidence="8 13" id="KW-0067">ATP-binding</keyword>
<keyword evidence="21" id="KW-1185">Reference proteome</keyword>
<dbReference type="InterPro" id="IPR036670">
    <property type="entry name" value="SecA_X-link_sf"/>
</dbReference>
<proteinExistence type="inferred from homology"/>
<accession>A0A167EPZ9</accession>
<dbReference type="PANTHER" id="PTHR30612">
    <property type="entry name" value="SECA INNER MEMBRANE COMPONENT OF SEC PROTEIN SECRETION SYSTEM"/>
    <property type="match status" value="1"/>
</dbReference>
<evidence type="ECO:0000256" key="16">
    <source>
        <dbReference type="SAM" id="MobiDB-lite"/>
    </source>
</evidence>
<dbReference type="GO" id="GO:0005886">
    <property type="term" value="C:plasma membrane"/>
    <property type="evidence" value="ECO:0007669"/>
    <property type="project" value="UniProtKB-SubCell"/>
</dbReference>
<reference evidence="20 21" key="1">
    <citation type="submission" date="2016-02" db="EMBL/GenBank/DDBJ databases">
        <title>Ulvibacter sp. LPB0005, isolated from Thais luteostoma.</title>
        <authorList>
            <person name="Shin S.-K."/>
            <person name="Yi H."/>
        </authorList>
    </citation>
    <scope>NUCLEOTIDE SEQUENCE [LARGE SCALE GENOMIC DNA]</scope>
    <source>
        <strain evidence="20 21">LPB0005</strain>
    </source>
</reference>
<dbReference type="SUPFAM" id="SSF52540">
    <property type="entry name" value="P-loop containing nucleoside triphosphate hydrolases"/>
    <property type="match status" value="2"/>
</dbReference>
<dbReference type="NCBIfam" id="NF009536">
    <property type="entry name" value="PRK12901.1"/>
    <property type="match status" value="1"/>
</dbReference>
<evidence type="ECO:0000259" key="19">
    <source>
        <dbReference type="PROSITE" id="PS51196"/>
    </source>
</evidence>
<feature type="compositionally biased region" description="Basic and acidic residues" evidence="16">
    <location>
        <begin position="1040"/>
        <end position="1055"/>
    </location>
</feature>
<evidence type="ECO:0000256" key="8">
    <source>
        <dbReference type="ARBA" id="ARBA00022840"/>
    </source>
</evidence>
<dbReference type="Pfam" id="PF21090">
    <property type="entry name" value="P-loop_SecA"/>
    <property type="match status" value="1"/>
</dbReference>
<comment type="subunit">
    <text evidence="13">Monomer and homodimer. Part of the essential Sec protein translocation apparatus which comprises SecA, SecYEG and auxiliary proteins SecDF. Other proteins may also be involved.</text>
</comment>